<dbReference type="HOGENOM" id="CLU_005015_2_4_1"/>
<keyword evidence="2" id="KW-0378">Hydrolase</keyword>
<feature type="domain" description="Beta-mannosidase-like galactose-binding" evidence="7">
    <location>
        <begin position="4"/>
        <end position="105"/>
    </location>
</feature>
<feature type="domain" description="Glycoside hydrolase family 2 immunoglobulin-like beta-sandwich" evidence="4">
    <location>
        <begin position="145"/>
        <end position="256"/>
    </location>
</feature>
<protein>
    <submittedName>
        <fullName evidence="8">Uncharacterized protein</fullName>
    </submittedName>
</protein>
<accession>C4JG87</accession>
<dbReference type="VEuPathDB" id="FungiDB:UREG_02485"/>
<dbReference type="OMA" id="AWPNLHW"/>
<gene>
    <name evidence="8" type="ORF">UREG_02485</name>
</gene>
<dbReference type="Pfam" id="PF18368">
    <property type="entry name" value="Ig_GlcNase"/>
    <property type="match status" value="1"/>
</dbReference>
<dbReference type="SUPFAM" id="SSF49785">
    <property type="entry name" value="Galactose-binding domain-like"/>
    <property type="match status" value="1"/>
</dbReference>
<dbReference type="Pfam" id="PF22666">
    <property type="entry name" value="Glyco_hydro_2_N2"/>
    <property type="match status" value="1"/>
</dbReference>
<reference evidence="9" key="1">
    <citation type="journal article" date="2009" name="Genome Res.">
        <title>Comparative genomic analyses of the human fungal pathogens Coccidioides and their relatives.</title>
        <authorList>
            <person name="Sharpton T.J."/>
            <person name="Stajich J.E."/>
            <person name="Rounsley S.D."/>
            <person name="Gardner M.J."/>
            <person name="Wortman J.R."/>
            <person name="Jordar V.S."/>
            <person name="Maiti R."/>
            <person name="Kodira C.D."/>
            <person name="Neafsey D.E."/>
            <person name="Zeng Q."/>
            <person name="Hung C.-Y."/>
            <person name="McMahan C."/>
            <person name="Muszewska A."/>
            <person name="Grynberg M."/>
            <person name="Mandel M.A."/>
            <person name="Kellner E.M."/>
            <person name="Barker B.M."/>
            <person name="Galgiani J.N."/>
            <person name="Orbach M.J."/>
            <person name="Kirkland T.N."/>
            <person name="Cole G.T."/>
            <person name="Henn M.R."/>
            <person name="Birren B.W."/>
            <person name="Taylor J.W."/>
        </authorList>
    </citation>
    <scope>NUCLEOTIDE SEQUENCE [LARGE SCALE GENOMIC DNA]</scope>
    <source>
        <strain evidence="9">UAMH 1704</strain>
    </source>
</reference>
<evidence type="ECO:0000256" key="2">
    <source>
        <dbReference type="ARBA" id="ARBA00022801"/>
    </source>
</evidence>
<dbReference type="InterPro" id="IPR006102">
    <property type="entry name" value="Ig-like_GH2"/>
</dbReference>
<dbReference type="GO" id="GO:0004553">
    <property type="term" value="F:hydrolase activity, hydrolyzing O-glycosyl compounds"/>
    <property type="evidence" value="ECO:0007669"/>
    <property type="project" value="InterPro"/>
</dbReference>
<evidence type="ECO:0000256" key="3">
    <source>
        <dbReference type="ARBA" id="ARBA00023295"/>
    </source>
</evidence>
<dbReference type="SUPFAM" id="SSF51445">
    <property type="entry name" value="(Trans)glycosidases"/>
    <property type="match status" value="1"/>
</dbReference>
<dbReference type="InterPro" id="IPR043534">
    <property type="entry name" value="EBDG/EBM"/>
</dbReference>
<dbReference type="eggNOG" id="KOG2230">
    <property type="taxonomic scope" value="Eukaryota"/>
</dbReference>
<evidence type="ECO:0000313" key="8">
    <source>
        <dbReference type="EMBL" id="EEP77636.1"/>
    </source>
</evidence>
<dbReference type="AlphaFoldDB" id="C4JG87"/>
<dbReference type="PANTHER" id="PTHR43536:SF1">
    <property type="entry name" value="MANNOSYLGLYCOPROTEIN ENDO-BETA-MANNOSIDASE"/>
    <property type="match status" value="1"/>
</dbReference>
<evidence type="ECO:0000259" key="6">
    <source>
        <dbReference type="Pfam" id="PF18368"/>
    </source>
</evidence>
<dbReference type="InterPro" id="IPR017853">
    <property type="entry name" value="GH"/>
</dbReference>
<evidence type="ECO:0000259" key="5">
    <source>
        <dbReference type="Pfam" id="PF02836"/>
    </source>
</evidence>
<evidence type="ECO:0000259" key="7">
    <source>
        <dbReference type="Pfam" id="PF22666"/>
    </source>
</evidence>
<dbReference type="Gene3D" id="3.20.20.80">
    <property type="entry name" value="Glycosidases"/>
    <property type="match status" value="1"/>
</dbReference>
<dbReference type="InterPro" id="IPR006103">
    <property type="entry name" value="Glyco_hydro_2_cat"/>
</dbReference>
<dbReference type="EMBL" id="CH476615">
    <property type="protein sequence ID" value="EEP77636.1"/>
    <property type="molecule type" value="Genomic_DNA"/>
</dbReference>
<dbReference type="Pfam" id="PF00703">
    <property type="entry name" value="Glyco_hydro_2"/>
    <property type="match status" value="1"/>
</dbReference>
<dbReference type="Gene3D" id="2.60.120.260">
    <property type="entry name" value="Galactose-binding domain-like"/>
    <property type="match status" value="1"/>
</dbReference>
<evidence type="ECO:0000259" key="4">
    <source>
        <dbReference type="Pfam" id="PF00703"/>
    </source>
</evidence>
<dbReference type="InterPro" id="IPR036156">
    <property type="entry name" value="Beta-gal/glucu_dom_sf"/>
</dbReference>
<comment type="similarity">
    <text evidence="1">Belongs to the glycosyl hydrolase 2 family.</text>
</comment>
<feature type="domain" description="Glycoside hydrolase family 2 catalytic" evidence="5">
    <location>
        <begin position="270"/>
        <end position="409"/>
    </location>
</feature>
<dbReference type="InterPro" id="IPR041351">
    <property type="entry name" value="Ig_GlcNase"/>
</dbReference>
<keyword evidence="9" id="KW-1185">Reference proteome</keyword>
<proteinExistence type="inferred from homology"/>
<dbReference type="GeneID" id="8443173"/>
<dbReference type="InterPro" id="IPR008979">
    <property type="entry name" value="Galactose-bd-like_sf"/>
</dbReference>
<feature type="domain" description="Exo-beta-D-glucosaminidase Ig-fold" evidence="6">
    <location>
        <begin position="700"/>
        <end position="800"/>
    </location>
</feature>
<dbReference type="OrthoDB" id="408532at2759"/>
<sequence length="808" mass="92055">MGGLIQAGVYNESKLFYSDNLITSVDYRSFDTPWLYREEFSLEPTDDQHYFLQTNGISSRADIYLNGELVASKDTQIGAYGGWKYDVTNHVKTGPNCLLIRAHQTNYLRDLAAGFIDWNPYPPDNGTGIWRNVEFLQTGPVSICSPRIVTNFVHPGVKFVKVTVKVEVQNHQPEKVRGQIIGSVAEEDGGRKIPLVEPFYLDPNEKKTISIIIDIDHPKIWWPALWGEQPLYSVKLQVKVGDKISDVAEERKFGIRHVASHVNSNDALEFKVNGQYFLVMGAGYTSDIFLRFDANKLETQFQYMLDMGLNTVRLEGKLEHPELYEIADRMGMMIMAGWECCNKWEGWTYNNEGFGEVWKDEDYYTANVSMLHEAAMMQNHPSILAFLVGSDFWPDDRATKIYVDAMKRMDWPNPIISSAAKRGFPKLLGPSGMKMAGPYDWVPPNYWYGGQLGAAFGFGSELGPGVGTPELESLTKFLSKDDLEDLWTKPNQNLFHMSKAGSQFQNRTIYNNALYARYGKPKNIDDYLLKAQIMDYEATRSEFEGFAAAKSAENRSTGLIYWMLNGAWPSLHWQLFDYYLHKSASYYGARVGTRPEHVSYNYHESSVYLINHSLTGQGKRTIILDLIDVNGTNLSHKEIQTDTMPNSAKRVTGVPERNELKDVAFMRLLLIQADSGAILSRNVYWLAREDDTLDWGDSSWYHTPVSKYSDFTSLENLSRTAIRAGFEAGTGQLWLENETGFPAFFVRFNLVDQSTGEIVTPVYWSDNYITLWPKEKIEQSVSYNRTQYPNVEVKISGYNVLSFSILPR</sequence>
<dbReference type="InParanoid" id="C4JG87"/>
<evidence type="ECO:0000313" key="9">
    <source>
        <dbReference type="Proteomes" id="UP000002058"/>
    </source>
</evidence>
<keyword evidence="3" id="KW-0326">Glycosidase</keyword>
<dbReference type="InterPro" id="IPR054593">
    <property type="entry name" value="Beta-mannosidase-like_N2"/>
</dbReference>
<name>C4JG87_UNCRE</name>
<dbReference type="GO" id="GO:0005975">
    <property type="term" value="P:carbohydrate metabolic process"/>
    <property type="evidence" value="ECO:0007669"/>
    <property type="project" value="InterPro"/>
</dbReference>
<dbReference type="InterPro" id="IPR013783">
    <property type="entry name" value="Ig-like_fold"/>
</dbReference>
<dbReference type="Gene3D" id="2.60.40.10">
    <property type="entry name" value="Immunoglobulins"/>
    <property type="match status" value="3"/>
</dbReference>
<dbReference type="Pfam" id="PF02836">
    <property type="entry name" value="Glyco_hydro_2_C"/>
    <property type="match status" value="1"/>
</dbReference>
<dbReference type="KEGG" id="ure:UREG_02485"/>
<evidence type="ECO:0000256" key="1">
    <source>
        <dbReference type="ARBA" id="ARBA00007401"/>
    </source>
</evidence>
<organism evidence="8 9">
    <name type="scientific">Uncinocarpus reesii (strain UAMH 1704)</name>
    <dbReference type="NCBI Taxonomy" id="336963"/>
    <lineage>
        <taxon>Eukaryota</taxon>
        <taxon>Fungi</taxon>
        <taxon>Dikarya</taxon>
        <taxon>Ascomycota</taxon>
        <taxon>Pezizomycotina</taxon>
        <taxon>Eurotiomycetes</taxon>
        <taxon>Eurotiomycetidae</taxon>
        <taxon>Onygenales</taxon>
        <taxon>Onygenaceae</taxon>
        <taxon>Uncinocarpus</taxon>
    </lineage>
</organism>
<dbReference type="PANTHER" id="PTHR43536">
    <property type="entry name" value="MANNOSYLGLYCOPROTEIN ENDO-BETA-MANNOSIDASE"/>
    <property type="match status" value="1"/>
</dbReference>
<dbReference type="SUPFAM" id="SSF49303">
    <property type="entry name" value="beta-Galactosidase/glucuronidase domain"/>
    <property type="match status" value="3"/>
</dbReference>
<dbReference type="Proteomes" id="UP000002058">
    <property type="component" value="Unassembled WGS sequence"/>
</dbReference>
<dbReference type="RefSeq" id="XP_002542969.1">
    <property type="nucleotide sequence ID" value="XM_002542923.1"/>
</dbReference>
<dbReference type="STRING" id="336963.C4JG87"/>